<dbReference type="PANTHER" id="PTHR34220:SF7">
    <property type="entry name" value="SENSOR HISTIDINE KINASE YPDA"/>
    <property type="match status" value="1"/>
</dbReference>
<dbReference type="GO" id="GO:0000155">
    <property type="term" value="F:phosphorelay sensor kinase activity"/>
    <property type="evidence" value="ECO:0007669"/>
    <property type="project" value="InterPro"/>
</dbReference>
<reference evidence="3 4" key="2">
    <citation type="journal article" date="2012" name="Stand. Genomic Sci.">
        <title>Complete genome sequence of the aquatic bacterium Runella slithyformis type strain (LSU 4(T)).</title>
        <authorList>
            <person name="Copeland A."/>
            <person name="Zhang X."/>
            <person name="Misra M."/>
            <person name="Lapidus A."/>
            <person name="Nolan M."/>
            <person name="Lucas S."/>
            <person name="Deshpande S."/>
            <person name="Cheng J.F."/>
            <person name="Tapia R."/>
            <person name="Goodwin L.A."/>
            <person name="Pitluck S."/>
            <person name="Liolios K."/>
            <person name="Pagani I."/>
            <person name="Ivanova N."/>
            <person name="Mikhailova N."/>
            <person name="Pati A."/>
            <person name="Chen A."/>
            <person name="Palaniappan K."/>
            <person name="Land M."/>
            <person name="Hauser L."/>
            <person name="Pan C."/>
            <person name="Jeffries C.D."/>
            <person name="Detter J.C."/>
            <person name="Brambilla E.M."/>
            <person name="Rohde M."/>
            <person name="Djao O.D."/>
            <person name="Goker M."/>
            <person name="Sikorski J."/>
            <person name="Tindall B.J."/>
            <person name="Woyke T."/>
            <person name="Bristow J."/>
            <person name="Eisen J.A."/>
            <person name="Markowitz V."/>
            <person name="Hugenholtz P."/>
            <person name="Kyrpides N.C."/>
            <person name="Klenk H.P."/>
            <person name="Mavromatis K."/>
        </authorList>
    </citation>
    <scope>NUCLEOTIDE SEQUENCE [LARGE SCALE GENOMIC DNA]</scope>
    <source>
        <strain evidence="4">ATCC 29530 / DSM 19594 / LMG 11500 / NCIMB 11436 / LSU 4</strain>
    </source>
</reference>
<keyword evidence="1" id="KW-0812">Transmembrane</keyword>
<evidence type="ECO:0000259" key="2">
    <source>
        <dbReference type="Pfam" id="PF06580"/>
    </source>
</evidence>
<dbReference type="Proteomes" id="UP000000493">
    <property type="component" value="Chromosome"/>
</dbReference>
<keyword evidence="1" id="KW-1133">Transmembrane helix</keyword>
<feature type="domain" description="Signal transduction histidine kinase internal region" evidence="2">
    <location>
        <begin position="156"/>
        <end position="233"/>
    </location>
</feature>
<dbReference type="InterPro" id="IPR050640">
    <property type="entry name" value="Bact_2-comp_sensor_kinase"/>
</dbReference>
<keyword evidence="3" id="KW-0808">Transferase</keyword>
<dbReference type="RefSeq" id="WP_013930337.1">
    <property type="nucleotide sequence ID" value="NC_015703.1"/>
</dbReference>
<dbReference type="Gene3D" id="3.30.565.10">
    <property type="entry name" value="Histidine kinase-like ATPase, C-terminal domain"/>
    <property type="match status" value="1"/>
</dbReference>
<dbReference type="KEGG" id="rsi:Runsl_4730"/>
<gene>
    <name evidence="3" type="ordered locus">Runsl_4730</name>
</gene>
<dbReference type="Pfam" id="PF06580">
    <property type="entry name" value="His_kinase"/>
    <property type="match status" value="1"/>
</dbReference>
<keyword evidence="4" id="KW-1185">Reference proteome</keyword>
<feature type="transmembrane region" description="Helical" evidence="1">
    <location>
        <begin position="114"/>
        <end position="135"/>
    </location>
</feature>
<proteinExistence type="predicted"/>
<organism evidence="3 4">
    <name type="scientific">Runella slithyformis (strain ATCC 29530 / DSM 19594 / LMG 11500 / NCIMB 11436 / LSU 4)</name>
    <dbReference type="NCBI Taxonomy" id="761193"/>
    <lineage>
        <taxon>Bacteria</taxon>
        <taxon>Pseudomonadati</taxon>
        <taxon>Bacteroidota</taxon>
        <taxon>Cytophagia</taxon>
        <taxon>Cytophagales</taxon>
        <taxon>Spirosomataceae</taxon>
        <taxon>Runella</taxon>
    </lineage>
</organism>
<keyword evidence="1" id="KW-0472">Membrane</keyword>
<evidence type="ECO:0000313" key="3">
    <source>
        <dbReference type="EMBL" id="AEI51048.1"/>
    </source>
</evidence>
<accession>A0A7U4E7V7</accession>
<dbReference type="EMBL" id="CP002859">
    <property type="protein sequence ID" value="AEI51048.1"/>
    <property type="molecule type" value="Genomic_DNA"/>
</dbReference>
<sequence>MFSIRYRFVYMFLLGAYSFANILLVEAFEHYPIETGKTELFFLFIAVVIGIWEGNRILDHYLSQKYIKPFWKRITYNFAGSIIITLLVTLLLGGLTSFLTISPHWQDWVLPLKLLLMICFRINLFLNTVHVIYLYHHQLENSHREVANYKKISTQAQLQALKNQVNPHFLFNNLSVLSALIPTDANASVEFVRQFSRVYRYLLKSHEKEIVELSEELSFTDSYLYLLKTRFASGLVVDVRIPPSGISAYIVPVSLQMLVENAVKHNVVAKNKPLYLEIFSHDDVSITVKNNLQLKPVDKEESTKLGLSNIVKRYDFLGRKGIQIQQTDDFFSVTLPLIRIKKPIPSGGNVLPDFSSTNE</sequence>
<feature type="transmembrane region" description="Helical" evidence="1">
    <location>
        <begin position="40"/>
        <end position="58"/>
    </location>
</feature>
<dbReference type="AlphaFoldDB" id="A0A7U4E7V7"/>
<feature type="transmembrane region" description="Helical" evidence="1">
    <location>
        <begin position="7"/>
        <end position="28"/>
    </location>
</feature>
<reference evidence="4" key="1">
    <citation type="submission" date="2011-06" db="EMBL/GenBank/DDBJ databases">
        <title>The complete genome of chromosome of Runella slithyformis DSM 19594.</title>
        <authorList>
            <consortium name="US DOE Joint Genome Institute (JGI-PGF)"/>
            <person name="Lucas S."/>
            <person name="Han J."/>
            <person name="Lapidus A."/>
            <person name="Bruce D."/>
            <person name="Goodwin L."/>
            <person name="Pitluck S."/>
            <person name="Peters L."/>
            <person name="Kyrpides N."/>
            <person name="Mavromatis K."/>
            <person name="Ivanova N."/>
            <person name="Ovchinnikova G."/>
            <person name="Zhang X."/>
            <person name="Misra M."/>
            <person name="Detter J.C."/>
            <person name="Tapia R."/>
            <person name="Han C."/>
            <person name="Land M."/>
            <person name="Hauser L."/>
            <person name="Markowitz V."/>
            <person name="Cheng J.-F."/>
            <person name="Hugenholtz P."/>
            <person name="Woyke T."/>
            <person name="Wu D."/>
            <person name="Tindall B."/>
            <person name="Faehrich R."/>
            <person name="Brambilla E."/>
            <person name="Klenk H.-P."/>
            <person name="Eisen J.A."/>
        </authorList>
    </citation>
    <scope>NUCLEOTIDE SEQUENCE [LARGE SCALE GENOMIC DNA]</scope>
    <source>
        <strain evidence="4">ATCC 29530 / DSM 19594 / LMG 11500 / NCIMB 11436 / LSU 4</strain>
    </source>
</reference>
<keyword evidence="3" id="KW-0418">Kinase</keyword>
<feature type="transmembrane region" description="Helical" evidence="1">
    <location>
        <begin position="78"/>
        <end position="102"/>
    </location>
</feature>
<dbReference type="InterPro" id="IPR036890">
    <property type="entry name" value="HATPase_C_sf"/>
</dbReference>
<protein>
    <submittedName>
        <fullName evidence="3">Signal transduction histidine kinase</fullName>
    </submittedName>
</protein>
<evidence type="ECO:0000256" key="1">
    <source>
        <dbReference type="SAM" id="Phobius"/>
    </source>
</evidence>
<name>A0A7U4E7V7_RUNSL</name>
<dbReference type="InterPro" id="IPR010559">
    <property type="entry name" value="Sig_transdc_His_kin_internal"/>
</dbReference>
<evidence type="ECO:0000313" key="4">
    <source>
        <dbReference type="Proteomes" id="UP000000493"/>
    </source>
</evidence>
<dbReference type="GO" id="GO:0016020">
    <property type="term" value="C:membrane"/>
    <property type="evidence" value="ECO:0007669"/>
    <property type="project" value="InterPro"/>
</dbReference>
<dbReference type="PANTHER" id="PTHR34220">
    <property type="entry name" value="SENSOR HISTIDINE KINASE YPDA"/>
    <property type="match status" value="1"/>
</dbReference>